<feature type="domain" description="Sugar fermentation stimulation protein C-terminal" evidence="2">
    <location>
        <begin position="84"/>
        <end position="224"/>
    </location>
</feature>
<gene>
    <name evidence="1" type="primary">sfsA</name>
    <name evidence="4" type="ORF">BECKDK2373B_GA0170837_104326</name>
</gene>
<dbReference type="InterPro" id="IPR041465">
    <property type="entry name" value="SfsA_N"/>
</dbReference>
<sequence length="246" mass="27057">MKFPTPLLPARLVRRYKRFLADCILEDGTAVTAHCPNTGAMLGCDRPGSRVWLSRSDNPKRKYALTWEIAEAAPGTLVGIHTGRANALVREALDNDRIPPLRGYRNIRREVKFGRESSRVDFLLQDARNGAPDCYVEVKNVTAAVEQGIALFPDAVTTRGARHLRELIHVVENGGRGVVLFCVQRGDVREVRPADAIDPEYGRTLREALARGVEALAWRAGITIEGIELCEPLPVVVCPNGKQAGS</sequence>
<reference evidence="4" key="1">
    <citation type="submission" date="2019-02" db="EMBL/GenBank/DDBJ databases">
        <authorList>
            <person name="Gruber-Vodicka R. H."/>
            <person name="Seah K. B. B."/>
        </authorList>
    </citation>
    <scope>NUCLEOTIDE SEQUENCE</scope>
    <source>
        <strain evidence="4">BECK_DK47</strain>
    </source>
</reference>
<dbReference type="Gene3D" id="3.40.1350.60">
    <property type="match status" value="1"/>
</dbReference>
<accession>A0A450SJP9</accession>
<dbReference type="AlphaFoldDB" id="A0A450SJP9"/>
<dbReference type="HAMAP" id="MF_00095">
    <property type="entry name" value="SfsA"/>
    <property type="match status" value="1"/>
</dbReference>
<comment type="similarity">
    <text evidence="1">Belongs to the SfsA family.</text>
</comment>
<dbReference type="GO" id="GO:0003677">
    <property type="term" value="F:DNA binding"/>
    <property type="evidence" value="ECO:0007669"/>
    <property type="project" value="InterPro"/>
</dbReference>
<dbReference type="CDD" id="cd22359">
    <property type="entry name" value="SfsA-like_bacterial"/>
    <property type="match status" value="1"/>
</dbReference>
<dbReference type="PANTHER" id="PTHR30545">
    <property type="entry name" value="SUGAR FERMENTATION STIMULATION PROTEIN A"/>
    <property type="match status" value="1"/>
</dbReference>
<feature type="domain" description="SfsA N-terminal OB" evidence="3">
    <location>
        <begin position="13"/>
        <end position="80"/>
    </location>
</feature>
<dbReference type="FunFam" id="2.40.50.580:FF:000001">
    <property type="entry name" value="Sugar fermentation stimulation protein A"/>
    <property type="match status" value="1"/>
</dbReference>
<dbReference type="NCBIfam" id="TIGR00230">
    <property type="entry name" value="sfsA"/>
    <property type="match status" value="1"/>
</dbReference>
<dbReference type="EMBL" id="CAADEX010000043">
    <property type="protein sequence ID" value="VFJ53708.1"/>
    <property type="molecule type" value="Genomic_DNA"/>
</dbReference>
<name>A0A450SJP9_9GAMM</name>
<dbReference type="InterPro" id="IPR040452">
    <property type="entry name" value="SfsA_C"/>
</dbReference>
<organism evidence="4">
    <name type="scientific">Candidatus Kentrum sp. DK</name>
    <dbReference type="NCBI Taxonomy" id="2126562"/>
    <lineage>
        <taxon>Bacteria</taxon>
        <taxon>Pseudomonadati</taxon>
        <taxon>Pseudomonadota</taxon>
        <taxon>Gammaproteobacteria</taxon>
        <taxon>Candidatus Kentrum</taxon>
    </lineage>
</organism>
<evidence type="ECO:0000259" key="3">
    <source>
        <dbReference type="Pfam" id="PF17746"/>
    </source>
</evidence>
<dbReference type="InterPro" id="IPR005224">
    <property type="entry name" value="SfsA"/>
</dbReference>
<dbReference type="Gene3D" id="2.40.50.580">
    <property type="match status" value="1"/>
</dbReference>
<proteinExistence type="inferred from homology"/>
<dbReference type="PANTHER" id="PTHR30545:SF2">
    <property type="entry name" value="SUGAR FERMENTATION STIMULATION PROTEIN A"/>
    <property type="match status" value="1"/>
</dbReference>
<evidence type="ECO:0000259" key="2">
    <source>
        <dbReference type="Pfam" id="PF03749"/>
    </source>
</evidence>
<evidence type="ECO:0000313" key="4">
    <source>
        <dbReference type="EMBL" id="VFJ53708.1"/>
    </source>
</evidence>
<evidence type="ECO:0000256" key="1">
    <source>
        <dbReference type="HAMAP-Rule" id="MF_00095"/>
    </source>
</evidence>
<protein>
    <recommendedName>
        <fullName evidence="1">Sugar fermentation stimulation protein homolog</fullName>
    </recommendedName>
</protein>
<dbReference type="Pfam" id="PF03749">
    <property type="entry name" value="SfsA"/>
    <property type="match status" value="1"/>
</dbReference>
<dbReference type="Pfam" id="PF17746">
    <property type="entry name" value="SfsA_N"/>
    <property type="match status" value="1"/>
</dbReference>